<dbReference type="PANTHER" id="PTHR43391">
    <property type="entry name" value="RETINOL DEHYDROGENASE-RELATED"/>
    <property type="match status" value="1"/>
</dbReference>
<evidence type="ECO:0000256" key="5">
    <source>
        <dbReference type="SAM" id="MobiDB-lite"/>
    </source>
</evidence>
<proteinExistence type="inferred from homology"/>
<dbReference type="InterPro" id="IPR036291">
    <property type="entry name" value="NAD(P)-bd_dom_sf"/>
</dbReference>
<comment type="caution">
    <text evidence="6">The sequence shown here is derived from an EMBL/GenBank/DDBJ whole genome shotgun (WGS) entry which is preliminary data.</text>
</comment>
<comment type="similarity">
    <text evidence="1 4">Belongs to the short-chain dehydrogenases/reductases (SDR) family.</text>
</comment>
<dbReference type="Proteomes" id="UP000431684">
    <property type="component" value="Unassembled WGS sequence"/>
</dbReference>
<evidence type="ECO:0000256" key="2">
    <source>
        <dbReference type="ARBA" id="ARBA00022857"/>
    </source>
</evidence>
<keyword evidence="3" id="KW-0560">Oxidoreductase</keyword>
<sequence length="295" mass="31593">MKDLNGKVAFVTGGASGIGLGLVRAFLNQGMNVVVADIRDDHLEEATQLLYEHGSHCHFMRLDVADRTAMAAAADEAERVFGKVHILCNNAGVGSHLPMDIATYADWDWTLGVNLGGVINGIVSFLPRLLRHGEGGHIVNTSSMAGLTPLPSWGGIYSTSKFAVRGLSDSLRLTLGPRGIGVTTLCPGLTRSNIRESEKVRPPALASNTADGAPEGSFAHTGMDPQELGEAVVRAIKRNDGYVLAHGENRASVQAEFDEVMSYFSMEPVTDPDRLNAMSGYEQMINEAKSMQVRA</sequence>
<evidence type="ECO:0000256" key="1">
    <source>
        <dbReference type="ARBA" id="ARBA00006484"/>
    </source>
</evidence>
<accession>A0A6I3X3G1</accession>
<keyword evidence="7" id="KW-1185">Reference proteome</keyword>
<dbReference type="EMBL" id="WNWM01000002">
    <property type="protein sequence ID" value="MUI11389.1"/>
    <property type="molecule type" value="Genomic_DNA"/>
</dbReference>
<dbReference type="InterPro" id="IPR002347">
    <property type="entry name" value="SDR_fam"/>
</dbReference>
<gene>
    <name evidence="6" type="ORF">GJV26_02630</name>
</gene>
<dbReference type="RefSeq" id="WP_155707410.1">
    <property type="nucleotide sequence ID" value="NZ_BMWU01000016.1"/>
</dbReference>
<organism evidence="6 7">
    <name type="scientific">Pseudoduganella dura</name>
    <dbReference type="NCBI Taxonomy" id="321982"/>
    <lineage>
        <taxon>Bacteria</taxon>
        <taxon>Pseudomonadati</taxon>
        <taxon>Pseudomonadota</taxon>
        <taxon>Betaproteobacteria</taxon>
        <taxon>Burkholderiales</taxon>
        <taxon>Oxalobacteraceae</taxon>
        <taxon>Telluria group</taxon>
        <taxon>Pseudoduganella</taxon>
    </lineage>
</organism>
<dbReference type="FunFam" id="3.40.50.720:FF:000084">
    <property type="entry name" value="Short-chain dehydrogenase reductase"/>
    <property type="match status" value="1"/>
</dbReference>
<dbReference type="AlphaFoldDB" id="A0A6I3X3G1"/>
<dbReference type="Pfam" id="PF00106">
    <property type="entry name" value="adh_short"/>
    <property type="match status" value="1"/>
</dbReference>
<evidence type="ECO:0000256" key="3">
    <source>
        <dbReference type="ARBA" id="ARBA00023002"/>
    </source>
</evidence>
<feature type="region of interest" description="Disordered" evidence="5">
    <location>
        <begin position="196"/>
        <end position="223"/>
    </location>
</feature>
<reference evidence="6 7" key="1">
    <citation type="submission" date="2019-11" db="EMBL/GenBank/DDBJ databases">
        <title>Draft Genome Sequences of Six Type Strains of the Genus Massilia.</title>
        <authorList>
            <person name="Miess H."/>
            <person name="Frediansyah A."/>
            <person name="Goeker M."/>
            <person name="Gross H."/>
        </authorList>
    </citation>
    <scope>NUCLEOTIDE SEQUENCE [LARGE SCALE GENOMIC DNA]</scope>
    <source>
        <strain evidence="6 7">DSM 17513</strain>
    </source>
</reference>
<dbReference type="CDD" id="cd05233">
    <property type="entry name" value="SDR_c"/>
    <property type="match status" value="1"/>
</dbReference>
<dbReference type="PRINTS" id="PR00080">
    <property type="entry name" value="SDRFAMILY"/>
</dbReference>
<evidence type="ECO:0000313" key="7">
    <source>
        <dbReference type="Proteomes" id="UP000431684"/>
    </source>
</evidence>
<evidence type="ECO:0000256" key="4">
    <source>
        <dbReference type="RuleBase" id="RU000363"/>
    </source>
</evidence>
<dbReference type="PRINTS" id="PR00081">
    <property type="entry name" value="GDHRDH"/>
</dbReference>
<evidence type="ECO:0000313" key="6">
    <source>
        <dbReference type="EMBL" id="MUI11389.1"/>
    </source>
</evidence>
<protein>
    <submittedName>
        <fullName evidence="6">SDR family NAD(P)-dependent oxidoreductase</fullName>
    </submittedName>
</protein>
<dbReference type="GO" id="GO:0016491">
    <property type="term" value="F:oxidoreductase activity"/>
    <property type="evidence" value="ECO:0007669"/>
    <property type="project" value="UniProtKB-KW"/>
</dbReference>
<name>A0A6I3X3G1_9BURK</name>
<dbReference type="Gene3D" id="3.40.50.720">
    <property type="entry name" value="NAD(P)-binding Rossmann-like Domain"/>
    <property type="match status" value="1"/>
</dbReference>
<dbReference type="PANTHER" id="PTHR43391:SF14">
    <property type="entry name" value="DEHYDROGENASE_REDUCTASE SDR FAMILY PROTEIN 7-LIKE"/>
    <property type="match status" value="1"/>
</dbReference>
<dbReference type="OrthoDB" id="4690547at2"/>
<dbReference type="SUPFAM" id="SSF51735">
    <property type="entry name" value="NAD(P)-binding Rossmann-fold domains"/>
    <property type="match status" value="1"/>
</dbReference>
<keyword evidence="2" id="KW-0521">NADP</keyword>